<comment type="caution">
    <text evidence="2">The sequence shown here is derived from an EMBL/GenBank/DDBJ whole genome shotgun (WGS) entry which is preliminary data.</text>
</comment>
<sequence length="105" mass="11462">MLSSIPSTTSTMSLCHCLQSLFTSYRGHRIMKVACDVSTGSSTVPSSPRSTCLPTTDDQKAIWPKIDTIEDFSVGATSYLATEEGETTSPWSRMDSESLPDVRHL</sequence>
<evidence type="ECO:0000313" key="2">
    <source>
        <dbReference type="EMBL" id="KAK0502365.1"/>
    </source>
</evidence>
<evidence type="ECO:0000256" key="1">
    <source>
        <dbReference type="SAM" id="MobiDB-lite"/>
    </source>
</evidence>
<dbReference type="EMBL" id="JAUEPU010000005">
    <property type="protein sequence ID" value="KAK0502365.1"/>
    <property type="molecule type" value="Genomic_DNA"/>
</dbReference>
<gene>
    <name evidence="2" type="ORF">EDD18DRAFT_1140482</name>
</gene>
<proteinExistence type="predicted"/>
<feature type="non-terminal residue" evidence="2">
    <location>
        <position position="105"/>
    </location>
</feature>
<dbReference type="AlphaFoldDB" id="A0AA39V203"/>
<reference evidence="2" key="1">
    <citation type="submission" date="2023-06" db="EMBL/GenBank/DDBJ databases">
        <authorList>
            <consortium name="Lawrence Berkeley National Laboratory"/>
            <person name="Ahrendt S."/>
            <person name="Sahu N."/>
            <person name="Indic B."/>
            <person name="Wong-Bajracharya J."/>
            <person name="Merenyi Z."/>
            <person name="Ke H.-M."/>
            <person name="Monk M."/>
            <person name="Kocsube S."/>
            <person name="Drula E."/>
            <person name="Lipzen A."/>
            <person name="Balint B."/>
            <person name="Henrissat B."/>
            <person name="Andreopoulos B."/>
            <person name="Martin F.M."/>
            <person name="Harder C.B."/>
            <person name="Rigling D."/>
            <person name="Ford K.L."/>
            <person name="Foster G.D."/>
            <person name="Pangilinan J."/>
            <person name="Papanicolaou A."/>
            <person name="Barry K."/>
            <person name="LaButti K."/>
            <person name="Viragh M."/>
            <person name="Koriabine M."/>
            <person name="Yan M."/>
            <person name="Riley R."/>
            <person name="Champramary S."/>
            <person name="Plett K.L."/>
            <person name="Tsai I.J."/>
            <person name="Slot J."/>
            <person name="Sipos G."/>
            <person name="Plett J."/>
            <person name="Nagy L.G."/>
            <person name="Grigoriev I.V."/>
        </authorList>
    </citation>
    <scope>NUCLEOTIDE SEQUENCE</scope>
    <source>
        <strain evidence="2">HWK02</strain>
    </source>
</reference>
<accession>A0AA39V203</accession>
<name>A0AA39V203_9AGAR</name>
<dbReference type="Proteomes" id="UP001175228">
    <property type="component" value="Unassembled WGS sequence"/>
</dbReference>
<protein>
    <submittedName>
        <fullName evidence="2">Uncharacterized protein</fullName>
    </submittedName>
</protein>
<keyword evidence="3" id="KW-1185">Reference proteome</keyword>
<evidence type="ECO:0000313" key="3">
    <source>
        <dbReference type="Proteomes" id="UP001175228"/>
    </source>
</evidence>
<organism evidence="2 3">
    <name type="scientific">Armillaria luteobubalina</name>
    <dbReference type="NCBI Taxonomy" id="153913"/>
    <lineage>
        <taxon>Eukaryota</taxon>
        <taxon>Fungi</taxon>
        <taxon>Dikarya</taxon>
        <taxon>Basidiomycota</taxon>
        <taxon>Agaricomycotina</taxon>
        <taxon>Agaricomycetes</taxon>
        <taxon>Agaricomycetidae</taxon>
        <taxon>Agaricales</taxon>
        <taxon>Marasmiineae</taxon>
        <taxon>Physalacriaceae</taxon>
        <taxon>Armillaria</taxon>
    </lineage>
</organism>
<feature type="compositionally biased region" description="Basic and acidic residues" evidence="1">
    <location>
        <begin position="94"/>
        <end position="105"/>
    </location>
</feature>
<feature type="region of interest" description="Disordered" evidence="1">
    <location>
        <begin position="83"/>
        <end position="105"/>
    </location>
</feature>